<dbReference type="PANTHER" id="PTHR30012">
    <property type="entry name" value="GENERAL SECRETION PATHWAY PROTEIN"/>
    <property type="match status" value="1"/>
</dbReference>
<keyword evidence="6 8" id="KW-1133">Transmembrane helix</keyword>
<keyword evidence="5 8" id="KW-0812">Transmembrane</keyword>
<comment type="caution">
    <text evidence="10">The sequence shown here is derived from an EMBL/GenBank/DDBJ whole genome shotgun (WGS) entry which is preliminary data.</text>
</comment>
<feature type="domain" description="Type II secretion system protein GspF" evidence="9">
    <location>
        <begin position="276"/>
        <end position="398"/>
    </location>
</feature>
<dbReference type="Proteomes" id="UP000177171">
    <property type="component" value="Unassembled WGS sequence"/>
</dbReference>
<evidence type="ECO:0000256" key="6">
    <source>
        <dbReference type="ARBA" id="ARBA00022989"/>
    </source>
</evidence>
<dbReference type="InterPro" id="IPR042094">
    <property type="entry name" value="T2SS_GspF_sf"/>
</dbReference>
<evidence type="ECO:0000256" key="8">
    <source>
        <dbReference type="SAM" id="Phobius"/>
    </source>
</evidence>
<comment type="similarity">
    <text evidence="2">Belongs to the GSP F family.</text>
</comment>
<keyword evidence="3" id="KW-1003">Cell membrane</keyword>
<evidence type="ECO:0000256" key="5">
    <source>
        <dbReference type="ARBA" id="ARBA00022692"/>
    </source>
</evidence>
<evidence type="ECO:0000256" key="7">
    <source>
        <dbReference type="ARBA" id="ARBA00023136"/>
    </source>
</evidence>
<feature type="transmembrane region" description="Helical" evidence="8">
    <location>
        <begin position="214"/>
        <end position="241"/>
    </location>
</feature>
<dbReference type="GO" id="GO:0005886">
    <property type="term" value="C:plasma membrane"/>
    <property type="evidence" value="ECO:0007669"/>
    <property type="project" value="UniProtKB-SubCell"/>
</dbReference>
<keyword evidence="7 8" id="KW-0472">Membrane</keyword>
<accession>A0A1G2LSX3</accession>
<evidence type="ECO:0000256" key="4">
    <source>
        <dbReference type="ARBA" id="ARBA00022519"/>
    </source>
</evidence>
<dbReference type="AlphaFoldDB" id="A0A1G2LSX3"/>
<dbReference type="PANTHER" id="PTHR30012:SF0">
    <property type="entry name" value="TYPE II SECRETION SYSTEM PROTEIN F-RELATED"/>
    <property type="match status" value="1"/>
</dbReference>
<dbReference type="FunFam" id="1.20.81.30:FF:000001">
    <property type="entry name" value="Type II secretion system protein F"/>
    <property type="match status" value="2"/>
</dbReference>
<organism evidence="10 11">
    <name type="scientific">Candidatus Sungbacteria bacterium RIFCSPLOWO2_12_FULL_41_11</name>
    <dbReference type="NCBI Taxonomy" id="1802286"/>
    <lineage>
        <taxon>Bacteria</taxon>
        <taxon>Candidatus Sungiibacteriota</taxon>
    </lineage>
</organism>
<gene>
    <name evidence="10" type="ORF">A3G49_03365</name>
</gene>
<dbReference type="EMBL" id="MHQY01000003">
    <property type="protein sequence ID" value="OHA14745.1"/>
    <property type="molecule type" value="Genomic_DNA"/>
</dbReference>
<feature type="transmembrane region" description="Helical" evidence="8">
    <location>
        <begin position="172"/>
        <end position="194"/>
    </location>
</feature>
<comment type="subcellular location">
    <subcellularLocation>
        <location evidence="1">Cell inner membrane</location>
        <topology evidence="1">Multi-pass membrane protein</topology>
    </subcellularLocation>
</comment>
<evidence type="ECO:0000313" key="11">
    <source>
        <dbReference type="Proteomes" id="UP000177171"/>
    </source>
</evidence>
<evidence type="ECO:0000313" key="10">
    <source>
        <dbReference type="EMBL" id="OHA14745.1"/>
    </source>
</evidence>
<feature type="domain" description="Type II secretion system protein GspF" evidence="9">
    <location>
        <begin position="72"/>
        <end position="195"/>
    </location>
</feature>
<evidence type="ECO:0000259" key="9">
    <source>
        <dbReference type="Pfam" id="PF00482"/>
    </source>
</evidence>
<dbReference type="Pfam" id="PF00482">
    <property type="entry name" value="T2SSF"/>
    <property type="match status" value="2"/>
</dbReference>
<evidence type="ECO:0000256" key="3">
    <source>
        <dbReference type="ARBA" id="ARBA00022475"/>
    </source>
</evidence>
<evidence type="ECO:0000256" key="2">
    <source>
        <dbReference type="ARBA" id="ARBA00005745"/>
    </source>
</evidence>
<dbReference type="PRINTS" id="PR00812">
    <property type="entry name" value="BCTERIALGSPF"/>
</dbReference>
<keyword evidence="4" id="KW-0997">Cell inner membrane</keyword>
<dbReference type="InterPro" id="IPR003004">
    <property type="entry name" value="GspF/PilC"/>
</dbReference>
<sequence length="406" mass="45166">MLFEYVAVDKTGAKIEGEEDGENERNLAAKLRAKNLLLIESWAKDSKQKKSFEIQSILWRLGRVSLVEKINFARNLAVMIGAGLSLIRSLDAMAEQTNNLKFKKIIVDIIENVNKGKNFSESMMPHNKIFGDIFINMIASGEVSGKLEKTLILLSRQMKRDYDLRSRVRSAMIYPAIIVTVLLAIGILMLVYVVPTLTSTFAELEIQLPITTRILIASSSFLLTYYLYVVIGFAGFIALFVRIIKTKSGKEIFDKIIIKIPVFGPLIQKFNIARMARTFGSLIISGVSITKALEITSSVLGNVLFRQAIAQASEDIQKGKPLNETLKKFPKLFPPMFTQTISVGEETGTISRMLFRLAIFYEEDVTTTTKNLSTIVEPMLMIFIGGVVGLFAVSIIQPIYGGLGGL</sequence>
<name>A0A1G2LSX3_9BACT</name>
<proteinExistence type="inferred from homology"/>
<dbReference type="Gene3D" id="1.20.81.30">
    <property type="entry name" value="Type II secretion system (T2SS), domain F"/>
    <property type="match status" value="2"/>
</dbReference>
<evidence type="ECO:0000256" key="1">
    <source>
        <dbReference type="ARBA" id="ARBA00004429"/>
    </source>
</evidence>
<protein>
    <recommendedName>
        <fullName evidence="9">Type II secretion system protein GspF domain-containing protein</fullName>
    </recommendedName>
</protein>
<reference evidence="10 11" key="1">
    <citation type="journal article" date="2016" name="Nat. Commun.">
        <title>Thousands of microbial genomes shed light on interconnected biogeochemical processes in an aquifer system.</title>
        <authorList>
            <person name="Anantharaman K."/>
            <person name="Brown C.T."/>
            <person name="Hug L.A."/>
            <person name="Sharon I."/>
            <person name="Castelle C.J."/>
            <person name="Probst A.J."/>
            <person name="Thomas B.C."/>
            <person name="Singh A."/>
            <person name="Wilkins M.J."/>
            <person name="Karaoz U."/>
            <person name="Brodie E.L."/>
            <person name="Williams K.H."/>
            <person name="Hubbard S.S."/>
            <person name="Banfield J.F."/>
        </authorList>
    </citation>
    <scope>NUCLEOTIDE SEQUENCE [LARGE SCALE GENOMIC DNA]</scope>
</reference>
<dbReference type="InterPro" id="IPR018076">
    <property type="entry name" value="T2SS_GspF_dom"/>
</dbReference>
<feature type="transmembrane region" description="Helical" evidence="8">
    <location>
        <begin position="380"/>
        <end position="400"/>
    </location>
</feature>